<dbReference type="AlphaFoldDB" id="A0A077ZTW9"/>
<feature type="compositionally biased region" description="Basic and acidic residues" evidence="1">
    <location>
        <begin position="535"/>
        <end position="550"/>
    </location>
</feature>
<feature type="compositionally biased region" description="Polar residues" evidence="1">
    <location>
        <begin position="477"/>
        <end position="492"/>
    </location>
</feature>
<proteinExistence type="predicted"/>
<gene>
    <name evidence="2" type="primary">Contig2959.g3163</name>
    <name evidence="2" type="ORF">STYLEM_2314</name>
</gene>
<dbReference type="EMBL" id="CCKQ01002246">
    <property type="protein sequence ID" value="CDW73338.1"/>
    <property type="molecule type" value="Genomic_DNA"/>
</dbReference>
<feature type="compositionally biased region" description="Polar residues" evidence="1">
    <location>
        <begin position="723"/>
        <end position="738"/>
    </location>
</feature>
<evidence type="ECO:0000313" key="3">
    <source>
        <dbReference type="Proteomes" id="UP000039865"/>
    </source>
</evidence>
<feature type="compositionally biased region" description="Polar residues" evidence="1">
    <location>
        <begin position="551"/>
        <end position="567"/>
    </location>
</feature>
<feature type="region of interest" description="Disordered" evidence="1">
    <location>
        <begin position="477"/>
        <end position="496"/>
    </location>
</feature>
<protein>
    <submittedName>
        <fullName evidence="2">Uncharacterized protein</fullName>
    </submittedName>
</protein>
<reference evidence="2 3" key="1">
    <citation type="submission" date="2014-06" db="EMBL/GenBank/DDBJ databases">
        <authorList>
            <person name="Swart Estienne"/>
        </authorList>
    </citation>
    <scope>NUCLEOTIDE SEQUENCE [LARGE SCALE GENOMIC DNA]</scope>
    <source>
        <strain evidence="2 3">130c</strain>
    </source>
</reference>
<evidence type="ECO:0000256" key="1">
    <source>
        <dbReference type="SAM" id="MobiDB-lite"/>
    </source>
</evidence>
<evidence type="ECO:0000313" key="2">
    <source>
        <dbReference type="EMBL" id="CDW73338.1"/>
    </source>
</evidence>
<feature type="region of interest" description="Disordered" evidence="1">
    <location>
        <begin position="99"/>
        <end position="120"/>
    </location>
</feature>
<feature type="region of interest" description="Disordered" evidence="1">
    <location>
        <begin position="723"/>
        <end position="749"/>
    </location>
</feature>
<accession>A0A077ZTW9</accession>
<sequence length="915" mass="105115">MKNFQNKNERMLLNQKLLVNKASLILNTKDHSNIFSTQASYLSEIIPSSDTPQFSRETKDIIKQILKKNVNKPSTKALLDKIVTSQSVIKTQKDIVQSNKVRKKSKTHQNSSKDLLSVQDDENFSVQDENKQQNYYNPSLINLDPLKRASEANTRLVIQSQNQNQTFVSSYNQNLSSLGQFTYEPQIISKNSMNNNYSQQNSIHSNLVSQSNKIEQMLSSKQNSSVIQQFSYKPNKKTSYEIFKSQANPDTFIKNYGQGAQSEQTLPSLISQKKDLNNRNQQKNTIKLEENLQQQQQQFSTYSQKNYQQFNICNSQNRIKIRQKQLSQFSIVDDKTNNRNEQSQFMIKGHGQKYNLISRSRPDSVNYEKEVSDRKQPSSIKTKVVNLLQGEKVQAIIESQQTPIMSKNNKMSKIQQIQNDYTPIGPQKDNNLSAYGINQLKTRPGTDAKKRRNINGNKHIIIRDTSSKEQNIHAISQTTNAKNNIQQSASQESDGEKKGSIYMFTFNNGDNPVANLAKKSFQAIDDLNPQFIDQLRPKNQREDRNMKQEVRQSGSFLGQSNHSRQPSFEQDTFALSNSQNHEVQESREFNGKLFSPNFSNNKPKVEQTEGGPSDFWTIKDYFDQDMGKIVKFNRMQLQNNSLVFNQIQQAETQVQNSQSQNEMINNDFQQSNFLGYTPLITKRPFSMCNQQRKTKSSQKPRPISCAISKNSFLPACFLEDPSNFSSEKNTKRQSSAQLQLRPPSIPKPSQILERNENLAQGSISRNKPLQHQVKSAIISQHGSINDEGFEQIYPIKNGEKFNMMSSFEGNINYGGIPPIPKIPQRRIQSSNQQYRKPVVSKKFMQKMVSNQNVSINEDNGTFQNNNESQMIIQNFDKQNDPVAKETINNYGNLQNNINQDLYWNYSQVKDLRIIQ</sequence>
<dbReference type="Proteomes" id="UP000039865">
    <property type="component" value="Unassembled WGS sequence"/>
</dbReference>
<organism evidence="2 3">
    <name type="scientific">Stylonychia lemnae</name>
    <name type="common">Ciliate</name>
    <dbReference type="NCBI Taxonomy" id="5949"/>
    <lineage>
        <taxon>Eukaryota</taxon>
        <taxon>Sar</taxon>
        <taxon>Alveolata</taxon>
        <taxon>Ciliophora</taxon>
        <taxon>Intramacronucleata</taxon>
        <taxon>Spirotrichea</taxon>
        <taxon>Stichotrichia</taxon>
        <taxon>Sporadotrichida</taxon>
        <taxon>Oxytrichidae</taxon>
        <taxon>Stylonychinae</taxon>
        <taxon>Stylonychia</taxon>
    </lineage>
</organism>
<feature type="region of interest" description="Disordered" evidence="1">
    <location>
        <begin position="535"/>
        <end position="567"/>
    </location>
</feature>
<name>A0A077ZTW9_STYLE</name>
<keyword evidence="3" id="KW-1185">Reference proteome</keyword>
<dbReference type="InParanoid" id="A0A077ZTW9"/>